<keyword evidence="1" id="KW-0472">Membrane</keyword>
<evidence type="ECO:0000313" key="2">
    <source>
        <dbReference type="EMBL" id="KAH0873237.1"/>
    </source>
</evidence>
<protein>
    <submittedName>
        <fullName evidence="2">Uncharacterized protein</fullName>
    </submittedName>
</protein>
<gene>
    <name evidence="2" type="ORF">HID58_070599</name>
</gene>
<keyword evidence="3" id="KW-1185">Reference proteome</keyword>
<keyword evidence="1" id="KW-0812">Transmembrane</keyword>
<feature type="transmembrane region" description="Helical" evidence="1">
    <location>
        <begin position="100"/>
        <end position="118"/>
    </location>
</feature>
<evidence type="ECO:0000256" key="1">
    <source>
        <dbReference type="SAM" id="Phobius"/>
    </source>
</evidence>
<reference evidence="2 3" key="1">
    <citation type="submission" date="2021-05" db="EMBL/GenBank/DDBJ databases">
        <title>Genome Assembly of Synthetic Allotetraploid Brassica napus Reveals Homoeologous Exchanges between Subgenomes.</title>
        <authorList>
            <person name="Davis J.T."/>
        </authorList>
    </citation>
    <scope>NUCLEOTIDE SEQUENCE [LARGE SCALE GENOMIC DNA]</scope>
    <source>
        <strain evidence="3">cv. Da-Ae</strain>
        <tissue evidence="2">Seedling</tissue>
    </source>
</reference>
<proteinExistence type="predicted"/>
<sequence length="237" mass="26201">YSSMLSVFSRRPKVFVNTLSIRIPSVFVDLKYSNTVSIRTPSVFVYRQYSNTVSIRLPSVFVYRQYSYTVFSRIPSVFTLSIRIPSVFVYRQYSYTRRRFLVGVGGAGVGAGAVWLSILNCPEPNVSSVQSEASSSMSVSICIHSSSHLLHRPLTPSLLRRGIHNPHPPGHLFSPPYEHVCYCGDRGLCGGVCQAGWRASSVANSSISRPSRISSFKPALANRINCCSVRSPTIGKL</sequence>
<evidence type="ECO:0000313" key="3">
    <source>
        <dbReference type="Proteomes" id="UP000824890"/>
    </source>
</evidence>
<dbReference type="EMBL" id="JAGKQM010000016">
    <property type="protein sequence ID" value="KAH0873237.1"/>
    <property type="molecule type" value="Genomic_DNA"/>
</dbReference>
<name>A0ABQ7YZ70_BRANA</name>
<organism evidence="2 3">
    <name type="scientific">Brassica napus</name>
    <name type="common">Rape</name>
    <dbReference type="NCBI Taxonomy" id="3708"/>
    <lineage>
        <taxon>Eukaryota</taxon>
        <taxon>Viridiplantae</taxon>
        <taxon>Streptophyta</taxon>
        <taxon>Embryophyta</taxon>
        <taxon>Tracheophyta</taxon>
        <taxon>Spermatophyta</taxon>
        <taxon>Magnoliopsida</taxon>
        <taxon>eudicotyledons</taxon>
        <taxon>Gunneridae</taxon>
        <taxon>Pentapetalae</taxon>
        <taxon>rosids</taxon>
        <taxon>malvids</taxon>
        <taxon>Brassicales</taxon>
        <taxon>Brassicaceae</taxon>
        <taxon>Brassiceae</taxon>
        <taxon>Brassica</taxon>
    </lineage>
</organism>
<comment type="caution">
    <text evidence="2">The sequence shown here is derived from an EMBL/GenBank/DDBJ whole genome shotgun (WGS) entry which is preliminary data.</text>
</comment>
<accession>A0ABQ7YZ70</accession>
<feature type="non-terminal residue" evidence="2">
    <location>
        <position position="1"/>
    </location>
</feature>
<dbReference type="Proteomes" id="UP000824890">
    <property type="component" value="Unassembled WGS sequence"/>
</dbReference>
<keyword evidence="1" id="KW-1133">Transmembrane helix</keyword>